<proteinExistence type="predicted"/>
<dbReference type="Proteomes" id="UP000182059">
    <property type="component" value="Unassembled WGS sequence"/>
</dbReference>
<feature type="compositionally biased region" description="Basic and acidic residues" evidence="1">
    <location>
        <begin position="10"/>
        <end position="25"/>
    </location>
</feature>
<accession>A0A1J5G1M9</accession>
<feature type="region of interest" description="Disordered" evidence="1">
    <location>
        <begin position="1"/>
        <end position="25"/>
    </location>
</feature>
<reference evidence="2 3" key="1">
    <citation type="journal article" date="2016" name="Environ. Microbiol.">
        <title>Genomic resolution of a cold subsurface aquifer community provides metabolic insights for novel microbes adapted to high CO concentrations.</title>
        <authorList>
            <person name="Probst A.J."/>
            <person name="Castelle C.J."/>
            <person name="Singh A."/>
            <person name="Brown C.T."/>
            <person name="Anantharaman K."/>
            <person name="Sharon I."/>
            <person name="Hug L.A."/>
            <person name="Burstein D."/>
            <person name="Emerson J.B."/>
            <person name="Thomas B.C."/>
            <person name="Banfield J.F."/>
        </authorList>
    </citation>
    <scope>NUCLEOTIDE SEQUENCE [LARGE SCALE GENOMIC DNA]</scope>
    <source>
        <strain evidence="2">CG2_30_43_9</strain>
    </source>
</reference>
<sequence length="99" mass="11771">MNENLSNQQLKHEHSHIPMEKVRTEPQFENYTQKTEHFFKIDKQIDNKKRELGTVAQESVEKPTASKDAYTKLMGIVKAEIKELELEKERMMHPKKTIY</sequence>
<name>A0A1J5G1M9_9BACT</name>
<evidence type="ECO:0000313" key="3">
    <source>
        <dbReference type="Proteomes" id="UP000182059"/>
    </source>
</evidence>
<evidence type="ECO:0000313" key="2">
    <source>
        <dbReference type="EMBL" id="OIP66485.1"/>
    </source>
</evidence>
<gene>
    <name evidence="2" type="ORF">AUK15_00440</name>
</gene>
<comment type="caution">
    <text evidence="2">The sequence shown here is derived from an EMBL/GenBank/DDBJ whole genome shotgun (WGS) entry which is preliminary data.</text>
</comment>
<dbReference type="AlphaFoldDB" id="A0A1J5G1M9"/>
<dbReference type="EMBL" id="MNYX01000009">
    <property type="protein sequence ID" value="OIP66485.1"/>
    <property type="molecule type" value="Genomic_DNA"/>
</dbReference>
<evidence type="ECO:0000256" key="1">
    <source>
        <dbReference type="SAM" id="MobiDB-lite"/>
    </source>
</evidence>
<protein>
    <submittedName>
        <fullName evidence="2">Uncharacterized protein</fullName>
    </submittedName>
</protein>
<organism evidence="2 3">
    <name type="scientific">Candidatus Nomurabacteria bacterium CG2_30_43_9</name>
    <dbReference type="NCBI Taxonomy" id="1805283"/>
    <lineage>
        <taxon>Bacteria</taxon>
        <taxon>Candidatus Nomuraibacteriota</taxon>
    </lineage>
</organism>